<dbReference type="Pfam" id="PF02310">
    <property type="entry name" value="B12-binding"/>
    <property type="match status" value="1"/>
</dbReference>
<dbReference type="Gene3D" id="3.40.50.280">
    <property type="entry name" value="Cobalamin-binding domain"/>
    <property type="match status" value="1"/>
</dbReference>
<dbReference type="InterPro" id="IPR006638">
    <property type="entry name" value="Elp3/MiaA/NifB-like_rSAM"/>
</dbReference>
<reference evidence="10 11" key="1">
    <citation type="submission" date="2017-04" db="EMBL/GenBank/DDBJ databases">
        <authorList>
            <person name="Afonso C.L."/>
            <person name="Miller P.J."/>
            <person name="Scott M.A."/>
            <person name="Spackman E."/>
            <person name="Goraichik I."/>
            <person name="Dimitrov K.M."/>
            <person name="Suarez D.L."/>
            <person name="Swayne D.E."/>
        </authorList>
    </citation>
    <scope>NUCLEOTIDE SEQUENCE [LARGE SCALE GENOMIC DNA]</scope>
    <source>
        <strain evidence="10 11">DSM 12555</strain>
    </source>
</reference>
<dbReference type="GO" id="GO:0051539">
    <property type="term" value="F:4 iron, 4 sulfur cluster binding"/>
    <property type="evidence" value="ECO:0007669"/>
    <property type="project" value="UniProtKB-KW"/>
</dbReference>
<accession>A0A1W1X4F6</accession>
<dbReference type="Pfam" id="PF13282">
    <property type="entry name" value="DUF4070"/>
    <property type="match status" value="1"/>
</dbReference>
<evidence type="ECO:0000256" key="2">
    <source>
        <dbReference type="ARBA" id="ARBA00022603"/>
    </source>
</evidence>
<keyword evidence="6" id="KW-0408">Iron</keyword>
<dbReference type="GO" id="GO:0005829">
    <property type="term" value="C:cytosol"/>
    <property type="evidence" value="ECO:0007669"/>
    <property type="project" value="TreeGrafter"/>
</dbReference>
<dbReference type="Proteomes" id="UP000192468">
    <property type="component" value="Unassembled WGS sequence"/>
</dbReference>
<dbReference type="SFLD" id="SFLDS00029">
    <property type="entry name" value="Radical_SAM"/>
    <property type="match status" value="1"/>
</dbReference>
<keyword evidence="5" id="KW-0479">Metal-binding</keyword>
<dbReference type="InterPro" id="IPR023404">
    <property type="entry name" value="rSAM_horseshoe"/>
</dbReference>
<gene>
    <name evidence="10" type="ORF">SAMN02745134_00644</name>
</gene>
<organism evidence="10 11">
    <name type="scientific">Clostridium acidisoli DSM 12555</name>
    <dbReference type="NCBI Taxonomy" id="1121291"/>
    <lineage>
        <taxon>Bacteria</taxon>
        <taxon>Bacillati</taxon>
        <taxon>Bacillota</taxon>
        <taxon>Clostridia</taxon>
        <taxon>Eubacteriales</taxon>
        <taxon>Clostridiaceae</taxon>
        <taxon>Clostridium</taxon>
    </lineage>
</organism>
<evidence type="ECO:0000313" key="10">
    <source>
        <dbReference type="EMBL" id="SMC18720.1"/>
    </source>
</evidence>
<dbReference type="AlphaFoldDB" id="A0A1W1X4F6"/>
<sequence length="424" mass="49117">MNLLLITASSDEIRNIRKSRVIGFQQCTMPYLAALTPPNWNIEHVDEEVERVNFNKHYDLVAITFHTPSANHAYNIATRFREKGVVVAMGGPHVTLMPQEAEKYADVIFVGESEITWPQFIYEFEKKQYKRKYICTYPPELDGIPMSRKDLFHRKDHSNGIMFATRGCPNKCEFCTISVMYKNKLRKRPIEEAAREYASFKGKVIIFWDDNISADLEYSKKLFKAIAPYKKWWSSQASINAGKDDEFLELAAKSGCKQLFLGIESISQKSLNSANKSFNKVDDFYKVIHKIHSYGISVQAGVVFGFDQDTKNIFKDTLDFLENAGVQNATFNILTPYPGTPLFNRLEAENRILTYDWSKYNSRKDVVYIPKNMSSEELLEGFIWANKRFYSLKSISKRLSKSTAGLYWTLPLNLMYHYYLKLHK</sequence>
<dbReference type="SUPFAM" id="SSF102114">
    <property type="entry name" value="Radical SAM enzymes"/>
    <property type="match status" value="1"/>
</dbReference>
<evidence type="ECO:0000256" key="4">
    <source>
        <dbReference type="ARBA" id="ARBA00022691"/>
    </source>
</evidence>
<dbReference type="EMBL" id="FWXH01000002">
    <property type="protein sequence ID" value="SMC18720.1"/>
    <property type="molecule type" value="Genomic_DNA"/>
</dbReference>
<feature type="domain" description="B12-binding" evidence="8">
    <location>
        <begin position="1"/>
        <end position="131"/>
    </location>
</feature>
<dbReference type="SFLD" id="SFLDG01123">
    <property type="entry name" value="methyltransferase_(Class_B)"/>
    <property type="match status" value="1"/>
</dbReference>
<dbReference type="GO" id="GO:0046872">
    <property type="term" value="F:metal ion binding"/>
    <property type="evidence" value="ECO:0007669"/>
    <property type="project" value="UniProtKB-KW"/>
</dbReference>
<evidence type="ECO:0000259" key="9">
    <source>
        <dbReference type="PROSITE" id="PS51918"/>
    </source>
</evidence>
<protein>
    <submittedName>
        <fullName evidence="10">Radical SAM superfamily enzyme YgiQ, UPF0313 family</fullName>
    </submittedName>
</protein>
<dbReference type="PROSITE" id="PS51332">
    <property type="entry name" value="B12_BINDING"/>
    <property type="match status" value="1"/>
</dbReference>
<dbReference type="CDD" id="cd02068">
    <property type="entry name" value="radical_SAM_B12_BD"/>
    <property type="match status" value="1"/>
</dbReference>
<evidence type="ECO:0000256" key="5">
    <source>
        <dbReference type="ARBA" id="ARBA00022723"/>
    </source>
</evidence>
<dbReference type="PANTHER" id="PTHR43409:SF7">
    <property type="entry name" value="BLL1977 PROTEIN"/>
    <property type="match status" value="1"/>
</dbReference>
<dbReference type="PROSITE" id="PS51918">
    <property type="entry name" value="RADICAL_SAM"/>
    <property type="match status" value="1"/>
</dbReference>
<comment type="cofactor">
    <cofactor evidence="1">
        <name>[4Fe-4S] cluster</name>
        <dbReference type="ChEBI" id="CHEBI:49883"/>
    </cofactor>
</comment>
<dbReference type="PANTHER" id="PTHR43409">
    <property type="entry name" value="ANAEROBIC MAGNESIUM-PROTOPORPHYRIN IX MONOMETHYL ESTER CYCLASE-RELATED"/>
    <property type="match status" value="1"/>
</dbReference>
<dbReference type="GO" id="GO:0031419">
    <property type="term" value="F:cobalamin binding"/>
    <property type="evidence" value="ECO:0007669"/>
    <property type="project" value="InterPro"/>
</dbReference>
<keyword evidence="7" id="KW-0411">Iron-sulfur</keyword>
<dbReference type="InterPro" id="IPR007197">
    <property type="entry name" value="rSAM"/>
</dbReference>
<dbReference type="InterPro" id="IPR051198">
    <property type="entry name" value="BchE-like"/>
</dbReference>
<keyword evidence="4" id="KW-0949">S-adenosyl-L-methionine</keyword>
<dbReference type="InterPro" id="IPR058240">
    <property type="entry name" value="rSAM_sf"/>
</dbReference>
<keyword evidence="3" id="KW-0808">Transferase</keyword>
<proteinExistence type="predicted"/>
<evidence type="ECO:0000259" key="8">
    <source>
        <dbReference type="PROSITE" id="PS51332"/>
    </source>
</evidence>
<dbReference type="CDD" id="cd01335">
    <property type="entry name" value="Radical_SAM"/>
    <property type="match status" value="1"/>
</dbReference>
<dbReference type="InterPro" id="IPR006158">
    <property type="entry name" value="Cobalamin-bd"/>
</dbReference>
<dbReference type="Pfam" id="PF04055">
    <property type="entry name" value="Radical_SAM"/>
    <property type="match status" value="1"/>
</dbReference>
<dbReference type="GO" id="GO:0003824">
    <property type="term" value="F:catalytic activity"/>
    <property type="evidence" value="ECO:0007669"/>
    <property type="project" value="InterPro"/>
</dbReference>
<keyword evidence="2" id="KW-0489">Methyltransferase</keyword>
<evidence type="ECO:0000313" key="11">
    <source>
        <dbReference type="Proteomes" id="UP000192468"/>
    </source>
</evidence>
<evidence type="ECO:0000256" key="3">
    <source>
        <dbReference type="ARBA" id="ARBA00022679"/>
    </source>
</evidence>
<evidence type="ECO:0000256" key="1">
    <source>
        <dbReference type="ARBA" id="ARBA00001966"/>
    </source>
</evidence>
<dbReference type="SFLD" id="SFLDG01082">
    <property type="entry name" value="B12-binding_domain_containing"/>
    <property type="match status" value="1"/>
</dbReference>
<dbReference type="SMART" id="SM00729">
    <property type="entry name" value="Elp3"/>
    <property type="match status" value="1"/>
</dbReference>
<dbReference type="InterPro" id="IPR025274">
    <property type="entry name" value="DUF4070"/>
</dbReference>
<keyword evidence="11" id="KW-1185">Reference proteome</keyword>
<evidence type="ECO:0000256" key="6">
    <source>
        <dbReference type="ARBA" id="ARBA00023004"/>
    </source>
</evidence>
<evidence type="ECO:0000256" key="7">
    <source>
        <dbReference type="ARBA" id="ARBA00023014"/>
    </source>
</evidence>
<dbReference type="OrthoDB" id="9801424at2"/>
<dbReference type="STRING" id="1121291.SAMN02745134_00644"/>
<feature type="domain" description="Radical SAM core" evidence="9">
    <location>
        <begin position="153"/>
        <end position="377"/>
    </location>
</feature>
<dbReference type="InterPro" id="IPR034466">
    <property type="entry name" value="Methyltransferase_Class_B"/>
</dbReference>
<dbReference type="Gene3D" id="3.80.30.20">
    <property type="entry name" value="tm_1862 like domain"/>
    <property type="match status" value="1"/>
</dbReference>
<name>A0A1W1X4F6_9CLOT</name>